<dbReference type="EMBL" id="JAPWTJ010000030">
    <property type="protein sequence ID" value="KAJ8984617.1"/>
    <property type="molecule type" value="Genomic_DNA"/>
</dbReference>
<organism evidence="2 3">
    <name type="scientific">Molorchus minor</name>
    <dbReference type="NCBI Taxonomy" id="1323400"/>
    <lineage>
        <taxon>Eukaryota</taxon>
        <taxon>Metazoa</taxon>
        <taxon>Ecdysozoa</taxon>
        <taxon>Arthropoda</taxon>
        <taxon>Hexapoda</taxon>
        <taxon>Insecta</taxon>
        <taxon>Pterygota</taxon>
        <taxon>Neoptera</taxon>
        <taxon>Endopterygota</taxon>
        <taxon>Coleoptera</taxon>
        <taxon>Polyphaga</taxon>
        <taxon>Cucujiformia</taxon>
        <taxon>Chrysomeloidea</taxon>
        <taxon>Cerambycidae</taxon>
        <taxon>Lamiinae</taxon>
        <taxon>Monochamini</taxon>
        <taxon>Molorchus</taxon>
    </lineage>
</organism>
<protein>
    <submittedName>
        <fullName evidence="2">Uncharacterized protein</fullName>
    </submittedName>
</protein>
<feature type="region of interest" description="Disordered" evidence="1">
    <location>
        <begin position="239"/>
        <end position="274"/>
    </location>
</feature>
<name>A0ABQ9K3Q0_9CUCU</name>
<dbReference type="Proteomes" id="UP001162164">
    <property type="component" value="Unassembled WGS sequence"/>
</dbReference>
<comment type="caution">
    <text evidence="2">The sequence shown here is derived from an EMBL/GenBank/DDBJ whole genome shotgun (WGS) entry which is preliminary data.</text>
</comment>
<evidence type="ECO:0000256" key="1">
    <source>
        <dbReference type="SAM" id="MobiDB-lite"/>
    </source>
</evidence>
<gene>
    <name evidence="2" type="ORF">NQ317_009843</name>
</gene>
<feature type="compositionally biased region" description="Basic and acidic residues" evidence="1">
    <location>
        <begin position="256"/>
        <end position="270"/>
    </location>
</feature>
<feature type="region of interest" description="Disordered" evidence="1">
    <location>
        <begin position="45"/>
        <end position="68"/>
    </location>
</feature>
<reference evidence="2" key="1">
    <citation type="journal article" date="2023" name="Insect Mol. Biol.">
        <title>Genome sequencing provides insights into the evolution of gene families encoding plant cell wall-degrading enzymes in longhorned beetles.</title>
        <authorList>
            <person name="Shin N.R."/>
            <person name="Okamura Y."/>
            <person name="Kirsch R."/>
            <person name="Pauchet Y."/>
        </authorList>
    </citation>
    <scope>NUCLEOTIDE SEQUENCE</scope>
    <source>
        <strain evidence="2">MMC_N1</strain>
    </source>
</reference>
<proteinExistence type="predicted"/>
<keyword evidence="3" id="KW-1185">Reference proteome</keyword>
<evidence type="ECO:0000313" key="2">
    <source>
        <dbReference type="EMBL" id="KAJ8984617.1"/>
    </source>
</evidence>
<feature type="compositionally biased region" description="Basic and acidic residues" evidence="1">
    <location>
        <begin position="45"/>
        <end position="55"/>
    </location>
</feature>
<sequence>MTDMNLNIITKDPSHLKKIGVHVLEKVRYTSRHIEVSTKALLRQPEDRVAGERDSNPGQPRRTRRRARRSLGHTVAGTHVLGAQSPMSLAMPFIDNDLLWSSDHDGKMVGLSSCLQDASVAVGQQNAATGASGGGLGELSQTDLSSLVPPLPEGQMNDADDIFKHLSDTTAIEIESILSEFSQTPYIKVMLEMRKQYTMAAANPILAEKLSTPSEQNIQHHTTNGRPHLAPLTPKVEKGNRANKFRRSRSPRAGNGHRDRCSRPRAERRAGSKRVMAISDPRCVSFTFLHKEAVEKGKS</sequence>
<accession>A0ABQ9K3Q0</accession>
<evidence type="ECO:0000313" key="3">
    <source>
        <dbReference type="Proteomes" id="UP001162164"/>
    </source>
</evidence>
<feature type="compositionally biased region" description="Basic residues" evidence="1">
    <location>
        <begin position="241"/>
        <end position="250"/>
    </location>
</feature>